<evidence type="ECO:0000313" key="3">
    <source>
        <dbReference type="EMBL" id="RGS32523.1"/>
    </source>
</evidence>
<feature type="region of interest" description="Disordered" evidence="1">
    <location>
        <begin position="152"/>
        <end position="185"/>
    </location>
</feature>
<reference evidence="3 4" key="1">
    <citation type="submission" date="2018-08" db="EMBL/GenBank/DDBJ databases">
        <title>A genome reference for cultivated species of the human gut microbiota.</title>
        <authorList>
            <person name="Zou Y."/>
            <person name="Xue W."/>
            <person name="Luo G."/>
        </authorList>
    </citation>
    <scope>NUCLEOTIDE SEQUENCE [LARGE SCALE GENOMIC DNA]</scope>
    <source>
        <strain evidence="3 4">AF22-3AC</strain>
    </source>
</reference>
<dbReference type="EMBL" id="QRVJ01000035">
    <property type="protein sequence ID" value="RGS32523.1"/>
    <property type="molecule type" value="Genomic_DNA"/>
</dbReference>
<proteinExistence type="predicted"/>
<sequence length="264" mass="30260">MAMNCTGVLYFPITISVLEGIALELIEARFGLKGVAAFIKLLCKVYKEEGYYMSWGKEQCMLFTRKLGNELSYEEIQEIIELLIEKEIFSRKMYAEHHVLTSERIQKVWLDATKRRKKDLRTLPYFLVEVKDVKPEAKIVVQDVLFQPQNAYNSEQSKEKQSKETPPLTPQGENGEERVAGSPSFDVPGYAYNKKTHNLEGLMLELNQLHIVDPNEINAILRLSDYGRLGGYIFRVIGSTRWSTILAKGKYIIAALRKERCGNS</sequence>
<gene>
    <name evidence="3" type="ORF">DWX97_23645</name>
</gene>
<accession>A0A412I682</accession>
<evidence type="ECO:0000313" key="4">
    <source>
        <dbReference type="Proteomes" id="UP000283341"/>
    </source>
</evidence>
<evidence type="ECO:0000259" key="2">
    <source>
        <dbReference type="Pfam" id="PF14297"/>
    </source>
</evidence>
<dbReference type="PANTHER" id="PTHR39196:SF1">
    <property type="entry name" value="PRIMOSOME, DNAD SUBUNIT"/>
    <property type="match status" value="1"/>
</dbReference>
<feature type="domain" description="Lin1244/Lin1753-like N-terminal" evidence="2">
    <location>
        <begin position="10"/>
        <end position="105"/>
    </location>
</feature>
<dbReference type="RefSeq" id="WP_118403797.1">
    <property type="nucleotide sequence ID" value="NZ_JADNFX010000039.1"/>
</dbReference>
<dbReference type="Proteomes" id="UP000283341">
    <property type="component" value="Unassembled WGS sequence"/>
</dbReference>
<dbReference type="PANTHER" id="PTHR39196">
    <property type="entry name" value="PRIMOSOME, DNAD SUBUNIT"/>
    <property type="match status" value="1"/>
</dbReference>
<protein>
    <submittedName>
        <fullName evidence="3">DUF4373 domain-containing protein</fullName>
    </submittedName>
</protein>
<evidence type="ECO:0000256" key="1">
    <source>
        <dbReference type="SAM" id="MobiDB-lite"/>
    </source>
</evidence>
<dbReference type="Pfam" id="PF14297">
    <property type="entry name" value="Lin1244_N"/>
    <property type="match status" value="1"/>
</dbReference>
<dbReference type="AlphaFoldDB" id="A0A412I682"/>
<organism evidence="3 4">
    <name type="scientific">Bacteroides cellulosilyticus</name>
    <dbReference type="NCBI Taxonomy" id="246787"/>
    <lineage>
        <taxon>Bacteria</taxon>
        <taxon>Pseudomonadati</taxon>
        <taxon>Bacteroidota</taxon>
        <taxon>Bacteroidia</taxon>
        <taxon>Bacteroidales</taxon>
        <taxon>Bacteroidaceae</taxon>
        <taxon>Bacteroides</taxon>
    </lineage>
</organism>
<name>A0A412I682_9BACE</name>
<comment type="caution">
    <text evidence="3">The sequence shown here is derived from an EMBL/GenBank/DDBJ whole genome shotgun (WGS) entry which is preliminary data.</text>
</comment>
<dbReference type="InterPro" id="IPR025400">
    <property type="entry name" value="Lin1244/Lin1753-like_N"/>
</dbReference>